<evidence type="ECO:0000313" key="2">
    <source>
        <dbReference type="Proteomes" id="UP000225215"/>
    </source>
</evidence>
<dbReference type="Proteomes" id="UP000225215">
    <property type="component" value="Segment"/>
</dbReference>
<accession>A0A219YCA5</accession>
<proteinExistence type="predicted"/>
<sequence length="140" mass="16199">MNTKLNEFVKKITIGHYTLSMKDGSIKYVKRSSEITDLDTGIKYTRTSFQEAFGDDIVSIQYGIVSDDFERWKHVYTDDCAGKFVIDGDQFQFEIKQYYTGDEATYVNVFLYHQIPWNGVVLCDTFESLKDSVSHVEVQC</sequence>
<name>A0A219YCA5_9CAUD</name>
<evidence type="ECO:0000313" key="1">
    <source>
        <dbReference type="EMBL" id="APU01585.1"/>
    </source>
</evidence>
<dbReference type="EMBL" id="KY290955">
    <property type="protein sequence ID" value="APU01585.1"/>
    <property type="molecule type" value="Genomic_DNA"/>
</dbReference>
<reference evidence="1 2" key="1">
    <citation type="journal article" date="2017" name="Sci. Rep.">
        <title>Characterization and diversity of phages infecting Aeromonas salmonicida subsp. salmonicida.</title>
        <authorList>
            <person name="Vincent A.T."/>
            <person name="Paquet V.E."/>
            <person name="Bernatchez A."/>
            <person name="Tremblay D.M."/>
            <person name="Moineau S."/>
            <person name="Charette S.J."/>
        </authorList>
    </citation>
    <scope>NUCLEOTIDE SEQUENCE [LARGE SCALE GENOMIC DNA]</scope>
</reference>
<organism evidence="1 2">
    <name type="scientific">Aeromonas phage 65.2</name>
    <dbReference type="NCBI Taxonomy" id="1932896"/>
    <lineage>
        <taxon>Viruses</taxon>
        <taxon>Duplodnaviria</taxon>
        <taxon>Heunggongvirae</taxon>
        <taxon>Uroviricota</taxon>
        <taxon>Caudoviricetes</taxon>
        <taxon>Pantevenvirales</taxon>
        <taxon>Straboviridae</taxon>
        <taxon>Emmerichvirinae</taxon>
        <taxon>Ishigurovirus</taxon>
        <taxon>Ishigurovirus osborne</taxon>
    </lineage>
</organism>
<protein>
    <submittedName>
        <fullName evidence="1">Uncharacterized protein</fullName>
    </submittedName>
</protein>